<gene>
    <name evidence="8" type="ORF">WJX75_005750</name>
</gene>
<dbReference type="SUPFAM" id="SSF54928">
    <property type="entry name" value="RNA-binding domain, RBD"/>
    <property type="match status" value="2"/>
</dbReference>
<evidence type="ECO:0000259" key="6">
    <source>
        <dbReference type="PROSITE" id="PS50102"/>
    </source>
</evidence>
<dbReference type="Proteomes" id="UP001491310">
    <property type="component" value="Unassembled WGS sequence"/>
</dbReference>
<dbReference type="InterPro" id="IPR035979">
    <property type="entry name" value="RBD_domain_sf"/>
</dbReference>
<comment type="similarity">
    <text evidence="1 4">Belongs to the VPS29 family.</text>
</comment>
<evidence type="ECO:0000256" key="5">
    <source>
        <dbReference type="SAM" id="MobiDB-lite"/>
    </source>
</evidence>
<accession>A0ABR2YIA0</accession>
<dbReference type="InterPro" id="IPR000504">
    <property type="entry name" value="RRM_dom"/>
</dbReference>
<dbReference type="InterPro" id="IPR012677">
    <property type="entry name" value="Nucleotide-bd_a/b_plait_sf"/>
</dbReference>
<feature type="domain" description="RRM" evidence="6">
    <location>
        <begin position="586"/>
        <end position="666"/>
    </location>
</feature>
<evidence type="ECO:0000259" key="7">
    <source>
        <dbReference type="PROSITE" id="PS50141"/>
    </source>
</evidence>
<evidence type="ECO:0000313" key="9">
    <source>
        <dbReference type="Proteomes" id="UP001491310"/>
    </source>
</evidence>
<dbReference type="Pfam" id="PF02137">
    <property type="entry name" value="A_deamin"/>
    <property type="match status" value="1"/>
</dbReference>
<protein>
    <recommendedName>
        <fullName evidence="2 4">Vacuolar protein sorting-associated protein 29</fullName>
    </recommendedName>
</protein>
<reference evidence="8 9" key="1">
    <citation type="journal article" date="2024" name="Nat. Commun.">
        <title>Phylogenomics reveals the evolutionary origins of lichenization in chlorophyte algae.</title>
        <authorList>
            <person name="Puginier C."/>
            <person name="Libourel C."/>
            <person name="Otte J."/>
            <person name="Skaloud P."/>
            <person name="Haon M."/>
            <person name="Grisel S."/>
            <person name="Petersen M."/>
            <person name="Berrin J.G."/>
            <person name="Delaux P.M."/>
            <person name="Dal Grande F."/>
            <person name="Keller J."/>
        </authorList>
    </citation>
    <scope>NUCLEOTIDE SEQUENCE [LARGE SCALE GENOMIC DNA]</scope>
    <source>
        <strain evidence="8 9">SAG 216-7</strain>
    </source>
</reference>
<dbReference type="PANTHER" id="PTHR48035">
    <property type="entry name" value="HETEROGENEOUS NUCLEAR RIBONUCLEOPROTEIN 1"/>
    <property type="match status" value="1"/>
</dbReference>
<evidence type="ECO:0000256" key="2">
    <source>
        <dbReference type="ARBA" id="ARBA00017767"/>
    </source>
</evidence>
<dbReference type="Pfam" id="PF00076">
    <property type="entry name" value="RRM_1"/>
    <property type="match status" value="2"/>
</dbReference>
<evidence type="ECO:0000313" key="8">
    <source>
        <dbReference type="EMBL" id="KAK9905754.1"/>
    </source>
</evidence>
<dbReference type="Gene3D" id="3.60.21.10">
    <property type="match status" value="1"/>
</dbReference>
<dbReference type="NCBIfam" id="TIGR00040">
    <property type="entry name" value="yfcE"/>
    <property type="match status" value="1"/>
</dbReference>
<dbReference type="Gene3D" id="3.30.70.330">
    <property type="match status" value="2"/>
</dbReference>
<dbReference type="InterPro" id="IPR029052">
    <property type="entry name" value="Metallo-depent_PP-like"/>
</dbReference>
<organism evidence="8 9">
    <name type="scientific">Coccomyxa subellipsoidea</name>
    <dbReference type="NCBI Taxonomy" id="248742"/>
    <lineage>
        <taxon>Eukaryota</taxon>
        <taxon>Viridiplantae</taxon>
        <taxon>Chlorophyta</taxon>
        <taxon>core chlorophytes</taxon>
        <taxon>Trebouxiophyceae</taxon>
        <taxon>Trebouxiophyceae incertae sedis</taxon>
        <taxon>Coccomyxaceae</taxon>
        <taxon>Coccomyxa</taxon>
    </lineage>
</organism>
<evidence type="ECO:0000256" key="1">
    <source>
        <dbReference type="ARBA" id="ARBA00005945"/>
    </source>
</evidence>
<dbReference type="InterPro" id="IPR053260">
    <property type="entry name" value="hnRNP"/>
</dbReference>
<dbReference type="InterPro" id="IPR024654">
    <property type="entry name" value="Calcineurin-like_PHP_lpxH"/>
</dbReference>
<dbReference type="SMART" id="SM00552">
    <property type="entry name" value="ADEAMc"/>
    <property type="match status" value="1"/>
</dbReference>
<dbReference type="PROSITE" id="PS50102">
    <property type="entry name" value="RRM"/>
    <property type="match status" value="2"/>
</dbReference>
<name>A0ABR2YIA0_9CHLO</name>
<keyword evidence="3" id="KW-0694">RNA-binding</keyword>
<dbReference type="InterPro" id="IPR002466">
    <property type="entry name" value="A_deamin"/>
</dbReference>
<feature type="region of interest" description="Disordered" evidence="5">
    <location>
        <begin position="776"/>
        <end position="824"/>
    </location>
</feature>
<comment type="caution">
    <text evidence="8">The sequence shown here is derived from an EMBL/GenBank/DDBJ whole genome shotgun (WGS) entry which is preliminary data.</text>
</comment>
<evidence type="ECO:0000256" key="4">
    <source>
        <dbReference type="RuleBase" id="RU362040"/>
    </source>
</evidence>
<dbReference type="InterPro" id="IPR000979">
    <property type="entry name" value="Phosphodiesterase_MJ0936/Vps29"/>
</dbReference>
<proteinExistence type="inferred from homology"/>
<feature type="domain" description="RRM" evidence="6">
    <location>
        <begin position="467"/>
        <end position="550"/>
    </location>
</feature>
<feature type="domain" description="A to I editase" evidence="7">
    <location>
        <begin position="220"/>
        <end position="274"/>
    </location>
</feature>
<dbReference type="PANTHER" id="PTHR48035:SF2">
    <property type="entry name" value="RNA-BINDING REGION RNP-1 DOMAIN-CONTAINING PROTEIN"/>
    <property type="match status" value="1"/>
</dbReference>
<keyword evidence="9" id="KW-1185">Reference proteome</keyword>
<dbReference type="EMBL" id="JALJOT010000011">
    <property type="protein sequence ID" value="KAK9905754.1"/>
    <property type="molecule type" value="Genomic_DNA"/>
</dbReference>
<dbReference type="SUPFAM" id="SSF56300">
    <property type="entry name" value="Metallo-dependent phosphatases"/>
    <property type="match status" value="1"/>
</dbReference>
<sequence length="824" mass="88290">MIVGLVSDTHGVADQVLSKIFYEHAVEIILHAGDVGSHGGHQGVLKIFEETAPVTAVRGNVDDQASEDELPTTRLLDIKGWQILIIHILPQTDSPEWTATLGETKPDIVVYGHSHKYSVSERGDIHYVNPGSAGPARFRLPRTAAILHLQPKYEALPKKGKPQLNEYTVLAGFVATQQELNGPQNQQTGFSVQGEDNPALLPMQHDPLVMPGHASLHVVSMGTGTKCLGFSNRSENGDVINDSHAEVIARRALMRWLYAELSSVQSDSAAASESTANSGSMALPLCTAEVVKQARAALWRAVAGRTEETAALIPSPFKWSPPQLRIIYLPDAKGALALRCSGTRTVPSGISLNWSAPPSISWTSGGLGSLKGGLSEATLAASGRKAGAAKKGPGWKSPKTESTLSTASLTRCFCSLDESRGHTSKDSEECKHMKVSGVYKQAWDLVQDRQCGAVWGAPSCGMRAAQPSEFVGKWRLWVHCPGLLESHLQEYFSQYGAVIDLYIPRDRHNGARKSYGFVTFETEEGLRQTLAASSEHRINGRTVRINLAGPRPEQQQLVQEGGVPLGQPEGIGSVGESSGADKGRGPRIYVGGIPTAVSETMVRNHFSQWGQVADVYFPKDRALNRRKNFCFVTFATQQAAEKAAAQSNREISGYRIESISLTQERHTHYVRGRGFAGSFQGLLGQLGSSMAGFPIPMGAGGMQHGGLALQPGWGALEAQQALLQGGQAMGMGLAPSGLGEGTMMQPRQGYTHVDPSMAFAYGPALGMSSRLGRRLPEYGNSLPAAQPAFQQPGRGLQGPADTSGPGGQQHGSAYQPRHQKQGDL</sequence>
<dbReference type="PROSITE" id="PS50141">
    <property type="entry name" value="A_DEAMIN_EDITASE"/>
    <property type="match status" value="1"/>
</dbReference>
<dbReference type="SMART" id="SM00360">
    <property type="entry name" value="RRM"/>
    <property type="match status" value="2"/>
</dbReference>
<evidence type="ECO:0000256" key="3">
    <source>
        <dbReference type="PROSITE-ProRule" id="PRU00176"/>
    </source>
</evidence>
<dbReference type="Pfam" id="PF12850">
    <property type="entry name" value="Metallophos_2"/>
    <property type="match status" value="1"/>
</dbReference>